<evidence type="ECO:0008006" key="5">
    <source>
        <dbReference type="Google" id="ProtNLM"/>
    </source>
</evidence>
<organism evidence="3 4">
    <name type="scientific">Microbacterium aquimaris</name>
    <dbReference type="NCBI Taxonomy" id="459816"/>
    <lineage>
        <taxon>Bacteria</taxon>
        <taxon>Bacillati</taxon>
        <taxon>Actinomycetota</taxon>
        <taxon>Actinomycetes</taxon>
        <taxon>Micrococcales</taxon>
        <taxon>Microbacteriaceae</taxon>
        <taxon>Microbacterium</taxon>
    </lineage>
</organism>
<dbReference type="EMBL" id="JAWJYN010000001">
    <property type="protein sequence ID" value="MDZ8161369.1"/>
    <property type="molecule type" value="Genomic_DNA"/>
</dbReference>
<feature type="transmembrane region" description="Helical" evidence="2">
    <location>
        <begin position="75"/>
        <end position="105"/>
    </location>
</feature>
<feature type="transmembrane region" description="Helical" evidence="2">
    <location>
        <begin position="117"/>
        <end position="141"/>
    </location>
</feature>
<proteinExistence type="predicted"/>
<evidence type="ECO:0000256" key="2">
    <source>
        <dbReference type="SAM" id="Phobius"/>
    </source>
</evidence>
<keyword evidence="2" id="KW-0812">Transmembrane</keyword>
<accession>A0ABU5N5I4</accession>
<keyword evidence="4" id="KW-1185">Reference proteome</keyword>
<evidence type="ECO:0000256" key="1">
    <source>
        <dbReference type="SAM" id="MobiDB-lite"/>
    </source>
</evidence>
<dbReference type="Proteomes" id="UP001291912">
    <property type="component" value="Unassembled WGS sequence"/>
</dbReference>
<keyword evidence="2" id="KW-1133">Transmembrane helix</keyword>
<comment type="caution">
    <text evidence="3">The sequence shown here is derived from an EMBL/GenBank/DDBJ whole genome shotgun (WGS) entry which is preliminary data.</text>
</comment>
<evidence type="ECO:0000313" key="4">
    <source>
        <dbReference type="Proteomes" id="UP001291912"/>
    </source>
</evidence>
<reference evidence="3 4" key="1">
    <citation type="submission" date="2023-10" db="EMBL/GenBank/DDBJ databases">
        <title>Microbacterium xanthum sp. nov., isolated from seaweed.</title>
        <authorList>
            <person name="Lee S.D."/>
        </authorList>
    </citation>
    <scope>NUCLEOTIDE SEQUENCE [LARGE SCALE GENOMIC DNA]</scope>
    <source>
        <strain evidence="3 4">KCTC 19124</strain>
    </source>
</reference>
<feature type="region of interest" description="Disordered" evidence="1">
    <location>
        <begin position="1"/>
        <end position="34"/>
    </location>
</feature>
<evidence type="ECO:0000313" key="3">
    <source>
        <dbReference type="EMBL" id="MDZ8161369.1"/>
    </source>
</evidence>
<keyword evidence="2" id="KW-0472">Membrane</keyword>
<dbReference type="RefSeq" id="WP_194423992.1">
    <property type="nucleotide sequence ID" value="NZ_BAAAPT010000001.1"/>
</dbReference>
<protein>
    <recommendedName>
        <fullName evidence="5">DUF4190 domain-containing protein</fullName>
    </recommendedName>
</protein>
<sequence length="147" mass="15311">MTAADDPSVEQPSDDLAPVAGESRMPGEHRGGFSRLPTGPLGITGMTAPPEPSVAPTADVWSTPAPRLRSVLSGWALGIAILGLIASFFVGWAFPLGLVAIVVAVMALRRLVEDRAMAIWAICIASASVIYSVGWLVFAAYSASLFS</sequence>
<gene>
    <name evidence="3" type="ORF">R2Q92_05920</name>
</gene>
<name>A0ABU5N5I4_9MICO</name>